<sequence length="263" mass="29647">MAAPAKNPVSHLPTSIQVRDVDFYYGSKQTLFDVTMDIPRHQATAFIGPSGCGKSTLLRCFNRMNDRVDGAGVRKGSITVEGTDIHSNALDVVQLRRQVGMVFQKSNPFPRSIYENIAYGLRLHGENRQDYLDHVVEESLRSAALWEEVKDRLEQSAYGLSGGQQQRLCIARAIAVKPQILLMDEPCSALDPIATARVEDLFHQLKETYTLVIVTHNMQQAMRTADFTALFYLGKLVEYDETMALFENPKQKLTDDYVRGRFG</sequence>
<dbReference type="InterPro" id="IPR003439">
    <property type="entry name" value="ABC_transporter-like_ATP-bd"/>
</dbReference>
<keyword evidence="4 6" id="KW-0067">ATP-binding</keyword>
<dbReference type="AlphaFoldDB" id="A0A7W7YH11"/>
<dbReference type="InterPro" id="IPR027417">
    <property type="entry name" value="P-loop_NTPase"/>
</dbReference>
<dbReference type="PROSITE" id="PS50893">
    <property type="entry name" value="ABC_TRANSPORTER_2"/>
    <property type="match status" value="1"/>
</dbReference>
<evidence type="ECO:0000313" key="6">
    <source>
        <dbReference type="EMBL" id="MBB5035979.1"/>
    </source>
</evidence>
<name>A0A7W7YH11_9BACT</name>
<dbReference type="CDD" id="cd03260">
    <property type="entry name" value="ABC_PstB_phosphate_transporter"/>
    <property type="match status" value="1"/>
</dbReference>
<dbReference type="Gene3D" id="3.40.50.300">
    <property type="entry name" value="P-loop containing nucleotide triphosphate hydrolases"/>
    <property type="match status" value="1"/>
</dbReference>
<evidence type="ECO:0000259" key="5">
    <source>
        <dbReference type="PROSITE" id="PS50893"/>
    </source>
</evidence>
<protein>
    <submittedName>
        <fullName evidence="6">Phosphate transport system ATP-binding protein</fullName>
    </submittedName>
</protein>
<dbReference type="NCBIfam" id="TIGR00972">
    <property type="entry name" value="3a0107s01c2"/>
    <property type="match status" value="1"/>
</dbReference>
<dbReference type="Proteomes" id="UP000534294">
    <property type="component" value="Unassembled WGS sequence"/>
</dbReference>
<dbReference type="GO" id="GO:0005524">
    <property type="term" value="F:ATP binding"/>
    <property type="evidence" value="ECO:0007669"/>
    <property type="project" value="UniProtKB-KW"/>
</dbReference>
<dbReference type="SMART" id="SM00382">
    <property type="entry name" value="AAA"/>
    <property type="match status" value="1"/>
</dbReference>
<proteinExistence type="predicted"/>
<dbReference type="PROSITE" id="PS00211">
    <property type="entry name" value="ABC_TRANSPORTER_1"/>
    <property type="match status" value="1"/>
</dbReference>
<dbReference type="InterPro" id="IPR003593">
    <property type="entry name" value="AAA+_ATPase"/>
</dbReference>
<evidence type="ECO:0000256" key="2">
    <source>
        <dbReference type="ARBA" id="ARBA00022592"/>
    </source>
</evidence>
<keyword evidence="3" id="KW-0547">Nucleotide-binding</keyword>
<keyword evidence="2" id="KW-0592">Phosphate transport</keyword>
<feature type="domain" description="ABC transporter" evidence="5">
    <location>
        <begin position="16"/>
        <end position="258"/>
    </location>
</feature>
<gene>
    <name evidence="6" type="ORF">HNQ64_000213</name>
</gene>
<reference evidence="6 7" key="1">
    <citation type="submission" date="2020-08" db="EMBL/GenBank/DDBJ databases">
        <title>Genomic Encyclopedia of Type Strains, Phase IV (KMG-IV): sequencing the most valuable type-strain genomes for metagenomic binning, comparative biology and taxonomic classification.</title>
        <authorList>
            <person name="Goeker M."/>
        </authorList>
    </citation>
    <scope>NUCLEOTIDE SEQUENCE [LARGE SCALE GENOMIC DNA]</scope>
    <source>
        <strain evidence="6 7">DSM 12251</strain>
    </source>
</reference>
<dbReference type="GO" id="GO:0005315">
    <property type="term" value="F:phosphate transmembrane transporter activity"/>
    <property type="evidence" value="ECO:0007669"/>
    <property type="project" value="InterPro"/>
</dbReference>
<dbReference type="EMBL" id="JACHIF010000001">
    <property type="protein sequence ID" value="MBB5035979.1"/>
    <property type="molecule type" value="Genomic_DNA"/>
</dbReference>
<keyword evidence="7" id="KW-1185">Reference proteome</keyword>
<dbReference type="PANTHER" id="PTHR43423">
    <property type="entry name" value="ABC TRANSPORTER I FAMILY MEMBER 17"/>
    <property type="match status" value="1"/>
</dbReference>
<dbReference type="Pfam" id="PF00005">
    <property type="entry name" value="ABC_tran"/>
    <property type="match status" value="1"/>
</dbReference>
<evidence type="ECO:0000256" key="4">
    <source>
        <dbReference type="ARBA" id="ARBA00022840"/>
    </source>
</evidence>
<dbReference type="SUPFAM" id="SSF52540">
    <property type="entry name" value="P-loop containing nucleoside triphosphate hydrolases"/>
    <property type="match status" value="1"/>
</dbReference>
<dbReference type="InterPro" id="IPR005670">
    <property type="entry name" value="PstB-like"/>
</dbReference>
<organism evidence="6 7">
    <name type="scientific">Prosthecobacter dejongeii</name>
    <dbReference type="NCBI Taxonomy" id="48465"/>
    <lineage>
        <taxon>Bacteria</taxon>
        <taxon>Pseudomonadati</taxon>
        <taxon>Verrucomicrobiota</taxon>
        <taxon>Verrucomicrobiia</taxon>
        <taxon>Verrucomicrobiales</taxon>
        <taxon>Verrucomicrobiaceae</taxon>
        <taxon>Prosthecobacter</taxon>
    </lineage>
</organism>
<dbReference type="RefSeq" id="WP_184204426.1">
    <property type="nucleotide sequence ID" value="NZ_JACHIF010000001.1"/>
</dbReference>
<dbReference type="PANTHER" id="PTHR43423:SF1">
    <property type="entry name" value="ABC TRANSPORTER I FAMILY MEMBER 17"/>
    <property type="match status" value="1"/>
</dbReference>
<dbReference type="GO" id="GO:0035435">
    <property type="term" value="P:phosphate ion transmembrane transport"/>
    <property type="evidence" value="ECO:0007669"/>
    <property type="project" value="InterPro"/>
</dbReference>
<evidence type="ECO:0000313" key="7">
    <source>
        <dbReference type="Proteomes" id="UP000534294"/>
    </source>
</evidence>
<dbReference type="GO" id="GO:0016020">
    <property type="term" value="C:membrane"/>
    <property type="evidence" value="ECO:0007669"/>
    <property type="project" value="InterPro"/>
</dbReference>
<keyword evidence="1" id="KW-0813">Transport</keyword>
<dbReference type="InterPro" id="IPR017871">
    <property type="entry name" value="ABC_transporter-like_CS"/>
</dbReference>
<dbReference type="GO" id="GO:0016887">
    <property type="term" value="F:ATP hydrolysis activity"/>
    <property type="evidence" value="ECO:0007669"/>
    <property type="project" value="InterPro"/>
</dbReference>
<accession>A0A7W7YH11</accession>
<comment type="caution">
    <text evidence="6">The sequence shown here is derived from an EMBL/GenBank/DDBJ whole genome shotgun (WGS) entry which is preliminary data.</text>
</comment>
<evidence type="ECO:0000256" key="1">
    <source>
        <dbReference type="ARBA" id="ARBA00022448"/>
    </source>
</evidence>
<evidence type="ECO:0000256" key="3">
    <source>
        <dbReference type="ARBA" id="ARBA00022741"/>
    </source>
</evidence>